<organism evidence="2 3">
    <name type="scientific">Natrinema salaciae</name>
    <dbReference type="NCBI Taxonomy" id="1186196"/>
    <lineage>
        <taxon>Archaea</taxon>
        <taxon>Methanobacteriati</taxon>
        <taxon>Methanobacteriota</taxon>
        <taxon>Stenosarchaea group</taxon>
        <taxon>Halobacteria</taxon>
        <taxon>Halobacteriales</taxon>
        <taxon>Natrialbaceae</taxon>
        <taxon>Natrinema</taxon>
    </lineage>
</organism>
<sequence length="377" mass="42789">MTVLKSNYCLTITADTSDQKRGFVVEDLLNNVRYDIDGIDRLASVLDFGTTWKSRDSYKQYLIDEFDVSVSDAESAVDQFVENDFLVTPDSRPVTVESSIREWEEYGWGHAADYYLSIYDFPFNNYTSTEGIEYDDAKMAQYEAEETPPDIYKHYPEAETVSLPEPSLDPEVTVGAGFEYWVNRDENGMRTESPSAAFASNLLYYTVGALNSDENPEEEATGTLRKAVPSGGARHPIETYVLIEDVDGVPEGLYHYSDQNHHLSLLDETIDIDDLEAHIPELSGYNRTRSIVLLYTASLDRSMWRYREPRTYSVVHNDLGHIVETMRIISNSHGRAFQCNFGFDAEAVEDLLEIDGFEEPLLAFGAVYTVDDSFEQE</sequence>
<reference evidence="3" key="1">
    <citation type="submission" date="2016-10" db="EMBL/GenBank/DDBJ databases">
        <authorList>
            <person name="Varghese N."/>
            <person name="Submissions S."/>
        </authorList>
    </citation>
    <scope>NUCLEOTIDE SEQUENCE [LARGE SCALE GENOMIC DNA]</scope>
    <source>
        <strain evidence="3">DSM 25055</strain>
    </source>
</reference>
<name>A0A1H9LDF8_9EURY</name>
<dbReference type="NCBIfam" id="TIGR03605">
    <property type="entry name" value="antibiot_sagB"/>
    <property type="match status" value="1"/>
</dbReference>
<evidence type="ECO:0000313" key="2">
    <source>
        <dbReference type="EMBL" id="SER09444.1"/>
    </source>
</evidence>
<gene>
    <name evidence="2" type="ORF">SAMN04489841_2933</name>
</gene>
<dbReference type="GO" id="GO:0016491">
    <property type="term" value="F:oxidoreductase activity"/>
    <property type="evidence" value="ECO:0007669"/>
    <property type="project" value="InterPro"/>
</dbReference>
<keyword evidence="3" id="KW-1185">Reference proteome</keyword>
<proteinExistence type="predicted"/>
<dbReference type="InterPro" id="IPR052544">
    <property type="entry name" value="Bacteriocin_Proc_Enz"/>
</dbReference>
<dbReference type="AlphaFoldDB" id="A0A1H9LDF8"/>
<dbReference type="STRING" id="1186196.SAMN04489841_2933"/>
<dbReference type="Proteomes" id="UP000199114">
    <property type="component" value="Unassembled WGS sequence"/>
</dbReference>
<dbReference type="PANTHER" id="PTHR43745">
    <property type="entry name" value="NITROREDUCTASE MJ1384-RELATED"/>
    <property type="match status" value="1"/>
</dbReference>
<dbReference type="RefSeq" id="WP_090618483.1">
    <property type="nucleotide sequence ID" value="NZ_FOFD01000004.1"/>
</dbReference>
<dbReference type="PANTHER" id="PTHR43745:SF2">
    <property type="entry name" value="NITROREDUCTASE MJ1384-RELATED"/>
    <property type="match status" value="1"/>
</dbReference>
<dbReference type="Pfam" id="PF00881">
    <property type="entry name" value="Nitroreductase"/>
    <property type="match status" value="1"/>
</dbReference>
<dbReference type="InterPro" id="IPR020051">
    <property type="entry name" value="SagB-type_dehydrogenase"/>
</dbReference>
<dbReference type="OrthoDB" id="10206at2157"/>
<feature type="domain" description="Nitroreductase" evidence="1">
    <location>
        <begin position="226"/>
        <end position="364"/>
    </location>
</feature>
<protein>
    <submittedName>
        <fullName evidence="2">SagB-type dehydrogenase domain-containing protein</fullName>
    </submittedName>
</protein>
<evidence type="ECO:0000259" key="1">
    <source>
        <dbReference type="Pfam" id="PF00881"/>
    </source>
</evidence>
<dbReference type="EMBL" id="FOFD01000004">
    <property type="protein sequence ID" value="SER09444.1"/>
    <property type="molecule type" value="Genomic_DNA"/>
</dbReference>
<dbReference type="InterPro" id="IPR000415">
    <property type="entry name" value="Nitroreductase-like"/>
</dbReference>
<dbReference type="InterPro" id="IPR029479">
    <property type="entry name" value="Nitroreductase"/>
</dbReference>
<dbReference type="Gene3D" id="3.40.109.10">
    <property type="entry name" value="NADH Oxidase"/>
    <property type="match status" value="1"/>
</dbReference>
<evidence type="ECO:0000313" key="3">
    <source>
        <dbReference type="Proteomes" id="UP000199114"/>
    </source>
</evidence>
<dbReference type="CDD" id="cd02142">
    <property type="entry name" value="McbC_SagB-like_oxidoreductase"/>
    <property type="match status" value="1"/>
</dbReference>
<accession>A0A1H9LDF8</accession>